<protein>
    <submittedName>
        <fullName evidence="3">YceI</fullName>
    </submittedName>
</protein>
<feature type="signal peptide" evidence="1">
    <location>
        <begin position="1"/>
        <end position="19"/>
    </location>
</feature>
<dbReference type="InterPro" id="IPR036761">
    <property type="entry name" value="TTHA0802/YceI-like_sf"/>
</dbReference>
<accession>A0A225DHQ9</accession>
<name>A0A225DHQ9_9BACT</name>
<reference evidence="4" key="1">
    <citation type="submission" date="2017-06" db="EMBL/GenBank/DDBJ databases">
        <title>Genome analysis of Fimbriiglobus ruber SP5, the first member of the order Planctomycetales with confirmed chitinolytic capability.</title>
        <authorList>
            <person name="Ravin N.V."/>
            <person name="Rakitin A.L."/>
            <person name="Ivanova A.A."/>
            <person name="Beletsky A.V."/>
            <person name="Kulichevskaya I.S."/>
            <person name="Mardanov A.V."/>
            <person name="Dedysh S.N."/>
        </authorList>
    </citation>
    <scope>NUCLEOTIDE SEQUENCE [LARGE SCALE GENOMIC DNA]</scope>
    <source>
        <strain evidence="4">SP5</strain>
    </source>
</reference>
<gene>
    <name evidence="3" type="ORF">FRUB_05432</name>
</gene>
<dbReference type="EMBL" id="NIDE01000008">
    <property type="protein sequence ID" value="OWK40513.1"/>
    <property type="molecule type" value="Genomic_DNA"/>
</dbReference>
<dbReference type="InterPro" id="IPR007372">
    <property type="entry name" value="Lipid/polyisoprenoid-bd_YceI"/>
</dbReference>
<evidence type="ECO:0000259" key="2">
    <source>
        <dbReference type="SMART" id="SM00867"/>
    </source>
</evidence>
<dbReference type="Proteomes" id="UP000214646">
    <property type="component" value="Unassembled WGS sequence"/>
</dbReference>
<proteinExistence type="predicted"/>
<dbReference type="PANTHER" id="PTHR34406">
    <property type="entry name" value="PROTEIN YCEI"/>
    <property type="match status" value="1"/>
</dbReference>
<dbReference type="SUPFAM" id="SSF101874">
    <property type="entry name" value="YceI-like"/>
    <property type="match status" value="1"/>
</dbReference>
<sequence length="178" mass="18856">MRFLCGLTVAALCGALAIAAESKVALTGENTKIEFTGTKKEGKHDGGFKKLTGTATAEGTDPTTLKIDVTIETGSLYSDNAKLTEHLKAPDFFDVKTNPTAKFTSTKVEKDGEVYKVSGDLTINGKTKAISFPASVTVADGKLTLASEFKINRNDFGITYGAGKIDDDVALRIKVDAK</sequence>
<comment type="caution">
    <text evidence="3">The sequence shown here is derived from an EMBL/GenBank/DDBJ whole genome shotgun (WGS) entry which is preliminary data.</text>
</comment>
<dbReference type="Pfam" id="PF04264">
    <property type="entry name" value="YceI"/>
    <property type="match status" value="1"/>
</dbReference>
<keyword evidence="1" id="KW-0732">Signal</keyword>
<keyword evidence="4" id="KW-1185">Reference proteome</keyword>
<feature type="domain" description="Lipid/polyisoprenoid-binding YceI-like" evidence="2">
    <location>
        <begin position="23"/>
        <end position="178"/>
    </location>
</feature>
<evidence type="ECO:0000256" key="1">
    <source>
        <dbReference type="SAM" id="SignalP"/>
    </source>
</evidence>
<feature type="chain" id="PRO_5013302257" evidence="1">
    <location>
        <begin position="20"/>
        <end position="178"/>
    </location>
</feature>
<dbReference type="RefSeq" id="WP_088256416.1">
    <property type="nucleotide sequence ID" value="NZ_NIDE01000008.1"/>
</dbReference>
<dbReference type="Gene3D" id="2.40.128.110">
    <property type="entry name" value="Lipid/polyisoprenoid-binding, YceI-like"/>
    <property type="match status" value="1"/>
</dbReference>
<dbReference type="PANTHER" id="PTHR34406:SF1">
    <property type="entry name" value="PROTEIN YCEI"/>
    <property type="match status" value="1"/>
</dbReference>
<evidence type="ECO:0000313" key="4">
    <source>
        <dbReference type="Proteomes" id="UP000214646"/>
    </source>
</evidence>
<dbReference type="SMART" id="SM00867">
    <property type="entry name" value="YceI"/>
    <property type="match status" value="1"/>
</dbReference>
<dbReference type="AlphaFoldDB" id="A0A225DHQ9"/>
<organism evidence="3 4">
    <name type="scientific">Fimbriiglobus ruber</name>
    <dbReference type="NCBI Taxonomy" id="1908690"/>
    <lineage>
        <taxon>Bacteria</taxon>
        <taxon>Pseudomonadati</taxon>
        <taxon>Planctomycetota</taxon>
        <taxon>Planctomycetia</taxon>
        <taxon>Gemmatales</taxon>
        <taxon>Gemmataceae</taxon>
        <taxon>Fimbriiglobus</taxon>
    </lineage>
</organism>
<evidence type="ECO:0000313" key="3">
    <source>
        <dbReference type="EMBL" id="OWK40513.1"/>
    </source>
</evidence>
<dbReference type="OrthoDB" id="9811006at2"/>